<dbReference type="InterPro" id="IPR001217">
    <property type="entry name" value="STAT"/>
</dbReference>
<dbReference type="SUPFAM" id="SSF55550">
    <property type="entry name" value="SH2 domain"/>
    <property type="match status" value="1"/>
</dbReference>
<evidence type="ECO:0000259" key="16">
    <source>
        <dbReference type="PROSITE" id="PS50001"/>
    </source>
</evidence>
<comment type="caution">
    <text evidence="17">The sequence shown here is derived from an EMBL/GenBank/DDBJ whole genome shotgun (WGS) entry which is preliminary data.</text>
</comment>
<dbReference type="Pfam" id="PF02864">
    <property type="entry name" value="STAT_bind"/>
    <property type="match status" value="1"/>
</dbReference>
<evidence type="ECO:0000256" key="1">
    <source>
        <dbReference type="ARBA" id="ARBA00004123"/>
    </source>
</evidence>
<keyword evidence="6 13" id="KW-0727">SH2 domain</keyword>
<comment type="subcellular location">
    <subcellularLocation>
        <location evidence="2 14">Cytoplasm</location>
    </subcellularLocation>
    <subcellularLocation>
        <location evidence="1 14">Nucleus</location>
    </subcellularLocation>
</comment>
<feature type="region of interest" description="Disordered" evidence="15">
    <location>
        <begin position="710"/>
        <end position="733"/>
    </location>
</feature>
<dbReference type="InterPro" id="IPR036535">
    <property type="entry name" value="STAT_N_sf"/>
</dbReference>
<evidence type="ECO:0000256" key="4">
    <source>
        <dbReference type="ARBA" id="ARBA00022490"/>
    </source>
</evidence>
<dbReference type="GO" id="GO:0007166">
    <property type="term" value="P:cell surface receptor signaling pathway"/>
    <property type="evidence" value="ECO:0007669"/>
    <property type="project" value="UniProtKB-ARBA"/>
</dbReference>
<dbReference type="Pfam" id="PF02865">
    <property type="entry name" value="STAT_int"/>
    <property type="match status" value="1"/>
</dbReference>
<dbReference type="InterPro" id="IPR036860">
    <property type="entry name" value="SH2_dom_sf"/>
</dbReference>
<organism evidence="17 18">
    <name type="scientific">Blomia tropicalis</name>
    <name type="common">Mite</name>
    <dbReference type="NCBI Taxonomy" id="40697"/>
    <lineage>
        <taxon>Eukaryota</taxon>
        <taxon>Metazoa</taxon>
        <taxon>Ecdysozoa</taxon>
        <taxon>Arthropoda</taxon>
        <taxon>Chelicerata</taxon>
        <taxon>Arachnida</taxon>
        <taxon>Acari</taxon>
        <taxon>Acariformes</taxon>
        <taxon>Sarcoptiformes</taxon>
        <taxon>Astigmata</taxon>
        <taxon>Glycyphagoidea</taxon>
        <taxon>Echimyopodidae</taxon>
        <taxon>Blomia</taxon>
    </lineage>
</organism>
<keyword evidence="8 14" id="KW-0238">DNA-binding</keyword>
<dbReference type="SUPFAM" id="SSF48092">
    <property type="entry name" value="Transcription factor STAT-4 N-domain"/>
    <property type="match status" value="1"/>
</dbReference>
<keyword evidence="7 14" id="KW-0805">Transcription regulation</keyword>
<evidence type="ECO:0000256" key="14">
    <source>
        <dbReference type="RuleBase" id="RU046415"/>
    </source>
</evidence>
<dbReference type="Pfam" id="PF01017">
    <property type="entry name" value="STAT_alpha"/>
    <property type="match status" value="1"/>
</dbReference>
<keyword evidence="11 14" id="KW-0539">Nucleus</keyword>
<evidence type="ECO:0000256" key="9">
    <source>
        <dbReference type="ARBA" id="ARBA00023159"/>
    </source>
</evidence>
<evidence type="ECO:0000313" key="18">
    <source>
        <dbReference type="Proteomes" id="UP001142055"/>
    </source>
</evidence>
<keyword evidence="5 14" id="KW-0597">Phosphoprotein</keyword>
<accession>A0A9Q0ME30</accession>
<dbReference type="GO" id="GO:0001228">
    <property type="term" value="F:DNA-binding transcription activator activity, RNA polymerase II-specific"/>
    <property type="evidence" value="ECO:0007669"/>
    <property type="project" value="UniProtKB-ARBA"/>
</dbReference>
<comment type="subunit">
    <text evidence="12">Forms a homodimer or a heterodimer with a related family member.</text>
</comment>
<gene>
    <name evidence="17" type="ORF">RDWZM_002751</name>
</gene>
<evidence type="ECO:0000256" key="2">
    <source>
        <dbReference type="ARBA" id="ARBA00004496"/>
    </source>
</evidence>
<keyword evidence="4 14" id="KW-0963">Cytoplasm</keyword>
<keyword evidence="10 14" id="KW-0804">Transcription</keyword>
<dbReference type="InterPro" id="IPR012345">
    <property type="entry name" value="STAT_TF_DNA-bd_N"/>
</dbReference>
<reference evidence="17" key="1">
    <citation type="submission" date="2022-12" db="EMBL/GenBank/DDBJ databases">
        <title>Genome assemblies of Blomia tropicalis.</title>
        <authorList>
            <person name="Cui Y."/>
        </authorList>
    </citation>
    <scope>NUCLEOTIDE SEQUENCE</scope>
    <source>
        <tissue evidence="17">Adult mites</tissue>
    </source>
</reference>
<evidence type="ECO:0000256" key="5">
    <source>
        <dbReference type="ARBA" id="ARBA00022553"/>
    </source>
</evidence>
<protein>
    <recommendedName>
        <fullName evidence="14">Signal transducer and activator of transcription</fullName>
    </recommendedName>
</protein>
<dbReference type="Pfam" id="PF00017">
    <property type="entry name" value="SH2"/>
    <property type="match status" value="1"/>
</dbReference>
<dbReference type="InterPro" id="IPR013800">
    <property type="entry name" value="STAT_TF_alpha"/>
</dbReference>
<feature type="domain" description="SH2" evidence="16">
    <location>
        <begin position="565"/>
        <end position="681"/>
    </location>
</feature>
<dbReference type="InterPro" id="IPR013799">
    <property type="entry name" value="STAT_TF_prot_interaction"/>
</dbReference>
<evidence type="ECO:0000256" key="7">
    <source>
        <dbReference type="ARBA" id="ARBA00023015"/>
    </source>
</evidence>
<dbReference type="FunFam" id="1.10.238.10:FF:000029">
    <property type="entry name" value="Signal transducer and transcription activator 6"/>
    <property type="match status" value="1"/>
</dbReference>
<dbReference type="SUPFAM" id="SSF49417">
    <property type="entry name" value="p53-like transcription factors"/>
    <property type="match status" value="1"/>
</dbReference>
<dbReference type="InterPro" id="IPR000980">
    <property type="entry name" value="SH2"/>
</dbReference>
<dbReference type="SMART" id="SM00964">
    <property type="entry name" value="STAT_int"/>
    <property type="match status" value="1"/>
</dbReference>
<dbReference type="Gene3D" id="1.10.238.10">
    <property type="entry name" value="EF-hand"/>
    <property type="match status" value="1"/>
</dbReference>
<dbReference type="GO" id="GO:0000977">
    <property type="term" value="F:RNA polymerase II transcription regulatory region sequence-specific DNA binding"/>
    <property type="evidence" value="ECO:0007669"/>
    <property type="project" value="UniProtKB-ARBA"/>
</dbReference>
<dbReference type="EMBL" id="JAPWDV010000001">
    <property type="protein sequence ID" value="KAJ6224206.1"/>
    <property type="molecule type" value="Genomic_DNA"/>
</dbReference>
<evidence type="ECO:0000256" key="13">
    <source>
        <dbReference type="PROSITE-ProRule" id="PRU00191"/>
    </source>
</evidence>
<evidence type="ECO:0000256" key="10">
    <source>
        <dbReference type="ARBA" id="ARBA00023163"/>
    </source>
</evidence>
<dbReference type="SUPFAM" id="SSF47655">
    <property type="entry name" value="STAT"/>
    <property type="match status" value="1"/>
</dbReference>
<dbReference type="InterPro" id="IPR048988">
    <property type="entry name" value="STAT_linker"/>
</dbReference>
<dbReference type="AlphaFoldDB" id="A0A9Q0ME30"/>
<dbReference type="Gene3D" id="3.30.505.10">
    <property type="entry name" value="SH2 domain"/>
    <property type="match status" value="1"/>
</dbReference>
<dbReference type="Proteomes" id="UP001142055">
    <property type="component" value="Chromosome 1"/>
</dbReference>
<dbReference type="InterPro" id="IPR008967">
    <property type="entry name" value="p53-like_TF_DNA-bd_sf"/>
</dbReference>
<dbReference type="OMA" id="WIEEKMW"/>
<keyword evidence="18" id="KW-1185">Reference proteome</keyword>
<evidence type="ECO:0000313" key="17">
    <source>
        <dbReference type="EMBL" id="KAJ6224206.1"/>
    </source>
</evidence>
<dbReference type="InterPro" id="IPR013801">
    <property type="entry name" value="STAT_TF_DNA-bd"/>
</dbReference>
<dbReference type="CDD" id="cd09919">
    <property type="entry name" value="SH2_STAT_family"/>
    <property type="match status" value="1"/>
</dbReference>
<dbReference type="GO" id="GO:0005737">
    <property type="term" value="C:cytoplasm"/>
    <property type="evidence" value="ECO:0007669"/>
    <property type="project" value="UniProtKB-SubCell"/>
</dbReference>
<dbReference type="InterPro" id="IPR015988">
    <property type="entry name" value="STAT_TF_CC"/>
</dbReference>
<proteinExistence type="inferred from homology"/>
<comment type="similarity">
    <text evidence="3 14">Belongs to the transcription factor STAT family.</text>
</comment>
<dbReference type="Pfam" id="PF21354">
    <property type="entry name" value="STAT_linker"/>
    <property type="match status" value="1"/>
</dbReference>
<name>A0A9Q0ME30_BLOTA</name>
<sequence length="781" mass="89446">MAMWTQVQKLPEELQKRVHLIYNDHFPYEVRSLLSEWIESQPWTKIEYDNPEHEKFAANLVSALIHELNRISVTIENNSLKFKLEQVAHNFRMNYAHDPINLVRIVNHCLNNESKILQSAQNYLSSMDTKPIINETYQDIYPEISKIRNLIQESEQFLRRLNQDQEQLILRYQDRNKCSAIAQANNNSVERAKLLKNLEQIDLTLRSESENVMKDRAVLVERCREALNRLSIVQSRVLDTELERWRRGQQLAGNGVSYDGYSLDDIQDWCEGLAELTWQTRVHIKRLQIMCQNYSATQYVTDSLFGLVDLSTTLLHRLVKSTFVIEKQPPQVMKTNTRFTATVRLLVGGKLNVHMTPPSVSVFIISEHQASILGAEPNNLIIPHNESAAGEILNNTGIMEYHSATKQLSAHFRNMQLKKIKRTEKKGTESVMDEKFALLFFSRFNICGGELGDIQVRTFSLPVVVIVHGNQEPHAHATITWDNAFAEPGRTSFAVPDKVPFIRVGEVLSQKFIASVGYGLSDDNLRFLAAKALRTSNVPDLGTLISWSQFSKEPLPERNFTFWEWFYAILKVTKEHLRNLWNDKTIIGFIWRKQAEEMLASCQLGTFLLRFSDSELGGLTVAWKSKSADGTSDEYFMLQPFVSRDFQIRGLADRLNDLKHLTFLYPDIPKDAAFSKYYTPLGDNSKTATGYVKPYLVICVPGLSGPSYDSYPNTPQSTLHPHSPSDTSSMHYETSNSQMESNCTPVKNGNHVDAAESYSMMDLIQVNDNIPIDFFDFQHKQ</sequence>
<evidence type="ECO:0000256" key="11">
    <source>
        <dbReference type="ARBA" id="ARBA00023242"/>
    </source>
</evidence>
<dbReference type="Gene3D" id="1.20.1050.20">
    <property type="entry name" value="STAT transcription factor, all-alpha domain"/>
    <property type="match status" value="1"/>
</dbReference>
<evidence type="ECO:0000256" key="3">
    <source>
        <dbReference type="ARBA" id="ARBA00005586"/>
    </source>
</evidence>
<evidence type="ECO:0000256" key="8">
    <source>
        <dbReference type="ARBA" id="ARBA00023125"/>
    </source>
</evidence>
<evidence type="ECO:0000256" key="12">
    <source>
        <dbReference type="ARBA" id="ARBA00064301"/>
    </source>
</evidence>
<evidence type="ECO:0000256" key="6">
    <source>
        <dbReference type="ARBA" id="ARBA00022999"/>
    </source>
</evidence>
<evidence type="ECO:0000256" key="15">
    <source>
        <dbReference type="SAM" id="MobiDB-lite"/>
    </source>
</evidence>
<dbReference type="GO" id="GO:0005634">
    <property type="term" value="C:nucleus"/>
    <property type="evidence" value="ECO:0007669"/>
    <property type="project" value="UniProtKB-SubCell"/>
</dbReference>
<dbReference type="Gene3D" id="2.60.40.630">
    <property type="entry name" value="STAT transcription factor, DNA-binding domain"/>
    <property type="match status" value="1"/>
</dbReference>
<dbReference type="FunFam" id="2.60.40.630:FF:000003">
    <property type="entry name" value="Signal transducer and transcription activator 6"/>
    <property type="match status" value="1"/>
</dbReference>
<keyword evidence="9 14" id="KW-0010">Activator</keyword>
<dbReference type="Gene3D" id="1.10.532.10">
    <property type="entry name" value="STAT transcription factor, N-terminal domain"/>
    <property type="match status" value="1"/>
</dbReference>
<dbReference type="PANTHER" id="PTHR11801">
    <property type="entry name" value="SIGNAL TRANSDUCER AND ACTIVATOR OF TRANSCRIPTION"/>
    <property type="match status" value="1"/>
</dbReference>
<dbReference type="PROSITE" id="PS50001">
    <property type="entry name" value="SH2"/>
    <property type="match status" value="1"/>
</dbReference>